<feature type="transmembrane region" description="Helical" evidence="9">
    <location>
        <begin position="169"/>
        <end position="193"/>
    </location>
</feature>
<evidence type="ECO:0000313" key="10">
    <source>
        <dbReference type="EMBL" id="KXI11785.1"/>
    </source>
</evidence>
<evidence type="ECO:0000256" key="2">
    <source>
        <dbReference type="ARBA" id="ARBA00005540"/>
    </source>
</evidence>
<reference evidence="11 13" key="2">
    <citation type="submission" date="2018-06" db="EMBL/GenBank/DDBJ databases">
        <authorList>
            <consortium name="Pathogen Informatics"/>
            <person name="Doyle S."/>
        </authorList>
    </citation>
    <scope>NUCLEOTIDE SEQUENCE [LARGE SCALE GENOMIC DNA]</scope>
    <source>
        <strain evidence="11 13">NCTC11460</strain>
    </source>
</reference>
<evidence type="ECO:0000256" key="8">
    <source>
        <dbReference type="PIRNR" id="PIRNR037778"/>
    </source>
</evidence>
<dbReference type="PATRIC" id="fig|1261.3.peg.1796"/>
<evidence type="ECO:0000256" key="6">
    <source>
        <dbReference type="ARBA" id="ARBA00022989"/>
    </source>
</evidence>
<dbReference type="Proteomes" id="UP000255101">
    <property type="component" value="Unassembled WGS sequence"/>
</dbReference>
<evidence type="ECO:0000256" key="3">
    <source>
        <dbReference type="ARBA" id="ARBA00022448"/>
    </source>
</evidence>
<dbReference type="AlphaFoldDB" id="A0A135YQU8"/>
<dbReference type="InterPro" id="IPR024529">
    <property type="entry name" value="ECF_trnsprt_substrate-spec"/>
</dbReference>
<dbReference type="GO" id="GO:0005886">
    <property type="term" value="C:plasma membrane"/>
    <property type="evidence" value="ECO:0007669"/>
    <property type="project" value="UniProtKB-SubCell"/>
</dbReference>
<protein>
    <recommendedName>
        <fullName evidence="8">Riboflavin transporter</fullName>
    </recommendedName>
</protein>
<dbReference type="EMBL" id="LSQZ01000064">
    <property type="protein sequence ID" value="KXI11785.1"/>
    <property type="molecule type" value="Genomic_DNA"/>
</dbReference>
<evidence type="ECO:0000313" key="13">
    <source>
        <dbReference type="Proteomes" id="UP000255101"/>
    </source>
</evidence>
<keyword evidence="3 8" id="KW-0813">Transport</keyword>
<dbReference type="InterPro" id="IPR025720">
    <property type="entry name" value="RibU"/>
</dbReference>
<dbReference type="PANTHER" id="PTHR38438">
    <property type="entry name" value="RIBOFLAVIN TRANSPORTER RIBU"/>
    <property type="match status" value="1"/>
</dbReference>
<dbReference type="Proteomes" id="UP000070326">
    <property type="component" value="Unassembled WGS sequence"/>
</dbReference>
<comment type="similarity">
    <text evidence="2 8">Belongs to the prokaryotic riboflavin transporter (P-RFT) (TC 2.A.87) family.</text>
</comment>
<keyword evidence="7 8" id="KW-0472">Membrane</keyword>
<gene>
    <name evidence="11" type="primary">ribU</name>
    <name evidence="10" type="ORF">HMPREF3195_01278</name>
    <name evidence="11" type="ORF">NCTC11460_01608</name>
</gene>
<evidence type="ECO:0000256" key="7">
    <source>
        <dbReference type="ARBA" id="ARBA00023136"/>
    </source>
</evidence>
<evidence type="ECO:0000313" key="11">
    <source>
        <dbReference type="EMBL" id="SUB61664.1"/>
    </source>
</evidence>
<reference evidence="10 12" key="1">
    <citation type="submission" date="2016-02" db="EMBL/GenBank/DDBJ databases">
        <authorList>
            <person name="Wen L."/>
            <person name="He K."/>
            <person name="Yang H."/>
        </authorList>
    </citation>
    <scope>NUCLEOTIDE SEQUENCE [LARGE SCALE GENOMIC DNA]</scope>
    <source>
        <strain evidence="10 12">MJR8628A</strain>
    </source>
</reference>
<dbReference type="EMBL" id="UGTB01000004">
    <property type="protein sequence ID" value="SUB61664.1"/>
    <property type="molecule type" value="Genomic_DNA"/>
</dbReference>
<dbReference type="RefSeq" id="WP_002845754.1">
    <property type="nucleotide sequence ID" value="NZ_FOVA01000012.1"/>
</dbReference>
<dbReference type="GO" id="GO:0032217">
    <property type="term" value="F:riboflavin transmembrane transporter activity"/>
    <property type="evidence" value="ECO:0007669"/>
    <property type="project" value="UniProtKB-UniRule"/>
</dbReference>
<keyword evidence="4 8" id="KW-1003">Cell membrane</keyword>
<evidence type="ECO:0000313" key="12">
    <source>
        <dbReference type="Proteomes" id="UP000070326"/>
    </source>
</evidence>
<dbReference type="Pfam" id="PF12822">
    <property type="entry name" value="ECF_trnsprt"/>
    <property type="match status" value="1"/>
</dbReference>
<comment type="function">
    <text evidence="8">Probably a riboflavin-binding protein that interacts with the energy-coupling factor (ECF) ABC-transporter complex.</text>
</comment>
<dbReference type="STRING" id="1261.HMPREF3195_01278"/>
<evidence type="ECO:0000256" key="9">
    <source>
        <dbReference type="SAM" id="Phobius"/>
    </source>
</evidence>
<sequence length="203" mass="21893">MERVSSAVSKRTSTKKLVKVSLLSAIAFVLMFVEMPIPGLFPSFLKIDISDIPALIAGFAMGPVAGFAVEGVKNFLHFITATSTGGVGELANVVVGGAFVVTASTIYANMKNIKGIVIGFIAATIMMTFIGSVMNYFVMLPFYGKFMGMEAIIGMGKAVNPRVNDLLSFVLWFIAPFNLIKGILISLLTLPIYKKLEKFFKTA</sequence>
<evidence type="ECO:0000256" key="5">
    <source>
        <dbReference type="ARBA" id="ARBA00022692"/>
    </source>
</evidence>
<evidence type="ECO:0000256" key="4">
    <source>
        <dbReference type="ARBA" id="ARBA00022475"/>
    </source>
</evidence>
<dbReference type="eggNOG" id="COG3601">
    <property type="taxonomic scope" value="Bacteria"/>
</dbReference>
<feature type="transmembrane region" description="Helical" evidence="9">
    <location>
        <begin position="115"/>
        <end position="138"/>
    </location>
</feature>
<keyword evidence="5 9" id="KW-0812">Transmembrane</keyword>
<dbReference type="PANTHER" id="PTHR38438:SF1">
    <property type="entry name" value="RIBOFLAVIN TRANSPORTER RIBU"/>
    <property type="match status" value="1"/>
</dbReference>
<name>A0A135YQU8_9FIRM</name>
<feature type="transmembrane region" description="Helical" evidence="9">
    <location>
        <begin position="20"/>
        <end position="41"/>
    </location>
</feature>
<accession>A0A135YQU8</accession>
<evidence type="ECO:0000256" key="1">
    <source>
        <dbReference type="ARBA" id="ARBA00004651"/>
    </source>
</evidence>
<dbReference type="Gene3D" id="1.10.1760.20">
    <property type="match status" value="1"/>
</dbReference>
<comment type="subcellular location">
    <subcellularLocation>
        <location evidence="1">Cell membrane</location>
        <topology evidence="1">Multi-pass membrane protein</topology>
    </subcellularLocation>
</comment>
<proteinExistence type="inferred from homology"/>
<dbReference type="PIRSF" id="PIRSF037778">
    <property type="entry name" value="UCP037778_transp_RibU"/>
    <property type="match status" value="1"/>
</dbReference>
<keyword evidence="6 9" id="KW-1133">Transmembrane helix</keyword>
<organism evidence="10 12">
    <name type="scientific">Peptostreptococcus anaerobius</name>
    <dbReference type="NCBI Taxonomy" id="1261"/>
    <lineage>
        <taxon>Bacteria</taxon>
        <taxon>Bacillati</taxon>
        <taxon>Bacillota</taxon>
        <taxon>Clostridia</taxon>
        <taxon>Peptostreptococcales</taxon>
        <taxon>Peptostreptococcaceae</taxon>
        <taxon>Peptostreptococcus</taxon>
    </lineage>
</organism>